<dbReference type="PRINTS" id="PR00368">
    <property type="entry name" value="FADPNR"/>
</dbReference>
<gene>
    <name evidence="2" type="ORF">B1R32_10235</name>
</gene>
<name>A0A2S8SW58_9BACT</name>
<comment type="caution">
    <text evidence="2">The sequence shown here is derived from an EMBL/GenBank/DDBJ whole genome shotgun (WGS) entry which is preliminary data.</text>
</comment>
<dbReference type="OrthoDB" id="9773233at2"/>
<dbReference type="SUPFAM" id="SSF51905">
    <property type="entry name" value="FAD/NAD(P)-binding domain"/>
    <property type="match status" value="1"/>
</dbReference>
<keyword evidence="3" id="KW-1185">Reference proteome</keyword>
<protein>
    <submittedName>
        <fullName evidence="2">Pyridine nucleotide-disulfide oxidoreductase</fullName>
    </submittedName>
</protein>
<reference evidence="2 3" key="1">
    <citation type="journal article" date="2018" name="Syst. Appl. Microbiol.">
        <title>Abditibacterium utsteinense sp. nov., the first cultivated member of candidate phylum FBP, isolated from ice-free Antarctic soil samples.</title>
        <authorList>
            <person name="Tahon G."/>
            <person name="Tytgat B."/>
            <person name="Lebbe L."/>
            <person name="Carlier A."/>
            <person name="Willems A."/>
        </authorList>
    </citation>
    <scope>NUCLEOTIDE SEQUENCE [LARGE SCALE GENOMIC DNA]</scope>
    <source>
        <strain evidence="2 3">LMG 29911</strain>
    </source>
</reference>
<sequence>MTKIAIIGGGPIGIEAALYGSVAGFDVHLFERGRIGENVRQWGHVRLFTEWKRDRSPLSVRLLTARGDHLPDGESWPTGARLGDYLVKLASLEALKNRISPQTEVLSIAREAALKSDFYGDAARARRAFRLLTKNVAGEKIQHFDAVIDATGVYQTPNHAGNGGMLAPGETAFAKFIDYAIPDVKGADNPRFFNKHALVIGSGHSAASTLLAISDYFEKGPRTRITWALRRDVASDGSVYALDPNDISSGRQQLGSRANELAKNERVDFRPRTLVEVIERKANRFIVTFSDGEKIGCDTICAHTGFRPDETLWKELQISPHAATGAPSSQLAEALHGANLRAGVGLSTGYAEKLNEFERPENEAELDSTELLQLAEPNFYVLGIKSYGRDAGFLMQNGFRQVRDVYQLISKDKSLDLYNGEI</sequence>
<dbReference type="RefSeq" id="WP_105482340.1">
    <property type="nucleotide sequence ID" value="NZ_NIGF01000002.1"/>
</dbReference>
<dbReference type="InterPro" id="IPR023753">
    <property type="entry name" value="FAD/NAD-binding_dom"/>
</dbReference>
<proteinExistence type="predicted"/>
<evidence type="ECO:0000259" key="1">
    <source>
        <dbReference type="Pfam" id="PF07992"/>
    </source>
</evidence>
<dbReference type="InParanoid" id="A0A2S8SW58"/>
<evidence type="ECO:0000313" key="3">
    <source>
        <dbReference type="Proteomes" id="UP000237684"/>
    </source>
</evidence>
<dbReference type="Gene3D" id="3.40.50.720">
    <property type="entry name" value="NAD(P)-binding Rossmann-like Domain"/>
    <property type="match status" value="1"/>
</dbReference>
<dbReference type="GO" id="GO:0016491">
    <property type="term" value="F:oxidoreductase activity"/>
    <property type="evidence" value="ECO:0007669"/>
    <property type="project" value="InterPro"/>
</dbReference>
<dbReference type="Pfam" id="PF07992">
    <property type="entry name" value="Pyr_redox_2"/>
    <property type="match status" value="1"/>
</dbReference>
<accession>A0A2S8SW58</accession>
<feature type="domain" description="FAD/NAD(P)-binding" evidence="1">
    <location>
        <begin position="3"/>
        <end position="317"/>
    </location>
</feature>
<organism evidence="2 3">
    <name type="scientific">Abditibacterium utsteinense</name>
    <dbReference type="NCBI Taxonomy" id="1960156"/>
    <lineage>
        <taxon>Bacteria</taxon>
        <taxon>Pseudomonadati</taxon>
        <taxon>Abditibacteriota</taxon>
        <taxon>Abditibacteriia</taxon>
        <taxon>Abditibacteriales</taxon>
        <taxon>Abditibacteriaceae</taxon>
        <taxon>Abditibacterium</taxon>
    </lineage>
</organism>
<dbReference type="Gene3D" id="3.50.50.60">
    <property type="entry name" value="FAD/NAD(P)-binding domain"/>
    <property type="match status" value="1"/>
</dbReference>
<dbReference type="AlphaFoldDB" id="A0A2S8SW58"/>
<dbReference type="PRINTS" id="PR00411">
    <property type="entry name" value="PNDRDTASEI"/>
</dbReference>
<dbReference type="Proteomes" id="UP000237684">
    <property type="component" value="Unassembled WGS sequence"/>
</dbReference>
<dbReference type="EMBL" id="NIGF01000002">
    <property type="protein sequence ID" value="PQV65028.1"/>
    <property type="molecule type" value="Genomic_DNA"/>
</dbReference>
<dbReference type="InterPro" id="IPR036188">
    <property type="entry name" value="FAD/NAD-bd_sf"/>
</dbReference>
<evidence type="ECO:0000313" key="2">
    <source>
        <dbReference type="EMBL" id="PQV65028.1"/>
    </source>
</evidence>